<evidence type="ECO:0000313" key="2">
    <source>
        <dbReference type="Proteomes" id="UP000183529"/>
    </source>
</evidence>
<dbReference type="Proteomes" id="UP000183529">
    <property type="component" value="Unassembled WGS sequence"/>
</dbReference>
<proteinExistence type="predicted"/>
<protein>
    <submittedName>
        <fullName evidence="1">Uncharacterized protein</fullName>
    </submittedName>
</protein>
<reference evidence="1 2" key="1">
    <citation type="submission" date="2016-10" db="EMBL/GenBank/DDBJ databases">
        <authorList>
            <person name="Varghese N."/>
            <person name="Submissions S."/>
        </authorList>
    </citation>
    <scope>NUCLEOTIDE SEQUENCE [LARGE SCALE GENOMIC DNA]</scope>
    <source>
        <strain evidence="1 2">LMG 22274</strain>
    </source>
</reference>
<sequence>MLKIFSRHPSERLLQNLLTIQSPTIVLQDDSRIQNAFVVVVEKIARGSDAKLYHHHRIFVAQLPQQQRKLCPDHMVTHADHQFSAPLAERTHRVSVRRYERVCRRKKRVAVYGQSHVTRSPLHEPPPKLLLETLDAQADRGLRRVQHMRRTGKAFQIGDQHKSLNGFYIKTLHSLSIKNSNH</sequence>
<gene>
    <name evidence="1" type="ORF">SAMN05216550_107178</name>
</gene>
<accession>A0AAQ1GFM0</accession>
<organism evidence="1 2">
    <name type="scientific">Paraburkholderia tropica</name>
    <dbReference type="NCBI Taxonomy" id="92647"/>
    <lineage>
        <taxon>Bacteria</taxon>
        <taxon>Pseudomonadati</taxon>
        <taxon>Pseudomonadota</taxon>
        <taxon>Betaproteobacteria</taxon>
        <taxon>Burkholderiales</taxon>
        <taxon>Burkholderiaceae</taxon>
        <taxon>Paraburkholderia</taxon>
    </lineage>
</organism>
<dbReference type="AlphaFoldDB" id="A0AAQ1GFM0"/>
<evidence type="ECO:0000313" key="1">
    <source>
        <dbReference type="EMBL" id="SEJ68686.1"/>
    </source>
</evidence>
<name>A0AAQ1GFM0_9BURK</name>
<comment type="caution">
    <text evidence="1">The sequence shown here is derived from an EMBL/GenBank/DDBJ whole genome shotgun (WGS) entry which is preliminary data.</text>
</comment>
<dbReference type="EMBL" id="FNZM01000007">
    <property type="protein sequence ID" value="SEJ68686.1"/>
    <property type="molecule type" value="Genomic_DNA"/>
</dbReference>